<feature type="transmembrane region" description="Helical" evidence="1">
    <location>
        <begin position="249"/>
        <end position="269"/>
    </location>
</feature>
<dbReference type="InterPro" id="IPR032809">
    <property type="entry name" value="Put_HupE_UreJ"/>
</dbReference>
<keyword evidence="1" id="KW-0472">Membrane</keyword>
<feature type="chain" id="PRO_5047212950" evidence="2">
    <location>
        <begin position="24"/>
        <end position="362"/>
    </location>
</feature>
<keyword evidence="2" id="KW-0732">Signal</keyword>
<dbReference type="Proteomes" id="UP001166291">
    <property type="component" value="Unassembled WGS sequence"/>
</dbReference>
<feature type="transmembrane region" description="Helical" evidence="1">
    <location>
        <begin position="276"/>
        <end position="298"/>
    </location>
</feature>
<evidence type="ECO:0000313" key="3">
    <source>
        <dbReference type="EMBL" id="MBW2942024.1"/>
    </source>
</evidence>
<gene>
    <name evidence="3" type="ORF">KXJ70_14610</name>
</gene>
<dbReference type="RefSeq" id="WP_219044270.1">
    <property type="nucleotide sequence ID" value="NZ_JAHWDQ010000004.1"/>
</dbReference>
<dbReference type="EMBL" id="JAHWDQ010000004">
    <property type="protein sequence ID" value="MBW2942024.1"/>
    <property type="molecule type" value="Genomic_DNA"/>
</dbReference>
<dbReference type="Pfam" id="PF13795">
    <property type="entry name" value="HupE_UreJ_2"/>
    <property type="match status" value="1"/>
</dbReference>
<reference evidence="3" key="1">
    <citation type="submission" date="2021-07" db="EMBL/GenBank/DDBJ databases">
        <title>Zhongshania sp. CAU 1632 isolated from seawater.</title>
        <authorList>
            <person name="Kim W."/>
        </authorList>
    </citation>
    <scope>NUCLEOTIDE SEQUENCE</scope>
    <source>
        <strain evidence="3">CAU 1632</strain>
    </source>
</reference>
<feature type="transmembrane region" description="Helical" evidence="1">
    <location>
        <begin position="342"/>
        <end position="359"/>
    </location>
</feature>
<proteinExistence type="predicted"/>
<keyword evidence="4" id="KW-1185">Reference proteome</keyword>
<accession>A0ABS6VUL7</accession>
<evidence type="ECO:0000256" key="1">
    <source>
        <dbReference type="SAM" id="Phobius"/>
    </source>
</evidence>
<evidence type="ECO:0000313" key="4">
    <source>
        <dbReference type="Proteomes" id="UP001166291"/>
    </source>
</evidence>
<keyword evidence="1" id="KW-1133">Transmembrane helix</keyword>
<comment type="caution">
    <text evidence="3">The sequence shown here is derived from an EMBL/GenBank/DDBJ whole genome shotgun (WGS) entry which is preliminary data.</text>
</comment>
<feature type="signal peptide" evidence="2">
    <location>
        <begin position="1"/>
        <end position="23"/>
    </location>
</feature>
<feature type="transmembrane region" description="Helical" evidence="1">
    <location>
        <begin position="175"/>
        <end position="199"/>
    </location>
</feature>
<sequence>MRRSISSLVTALVMVVFALPALAHKASDSFMYITAEHIRLDIAVQDMARIQTLDANADAAVSWGELRAVEAEFSELLRRQISLSQNTEPCALLISLEGISEHSDGNYAVWQLASECLSKPGVKLDYSLLFDIDPLHRALIVSDLSGEKQISVLSPASPSLALGEAISALDTAEVFIWQGVIHLLLGYDHMLFLLALLLPATRRKHAGGATQSLRAVFTDVAVIVTMFTLAHSFTLIAASLGWFSLPSQPVEIAIALSISLAAVLALLDVDVRFQRGLAMGVGLIHGFGFAGVLSDLLAASPLKLLALGSFNVGIELAQLALVIIVLPLLYRYSFHPWYQKKAFPLAAIALAASGLYMALQRI</sequence>
<protein>
    <submittedName>
        <fullName evidence="3">HupE/UreJ family protein</fullName>
    </submittedName>
</protein>
<evidence type="ECO:0000256" key="2">
    <source>
        <dbReference type="SAM" id="SignalP"/>
    </source>
</evidence>
<feature type="transmembrane region" description="Helical" evidence="1">
    <location>
        <begin position="304"/>
        <end position="330"/>
    </location>
</feature>
<keyword evidence="1" id="KW-0812">Transmembrane</keyword>
<name>A0ABS6VUL7_9GAMM</name>
<feature type="transmembrane region" description="Helical" evidence="1">
    <location>
        <begin position="220"/>
        <end position="243"/>
    </location>
</feature>
<organism evidence="3 4">
    <name type="scientific">Zhongshania aquimaris</name>
    <dbReference type="NCBI Taxonomy" id="2857107"/>
    <lineage>
        <taxon>Bacteria</taxon>
        <taxon>Pseudomonadati</taxon>
        <taxon>Pseudomonadota</taxon>
        <taxon>Gammaproteobacteria</taxon>
        <taxon>Cellvibrionales</taxon>
        <taxon>Spongiibacteraceae</taxon>
        <taxon>Zhongshania</taxon>
    </lineage>
</organism>